<gene>
    <name evidence="5" type="ORF">H8S08_10010</name>
</gene>
<keyword evidence="1" id="KW-0677">Repeat</keyword>
<organism evidence="5 6">
    <name type="scientific">Alistipes hominis</name>
    <dbReference type="NCBI Taxonomy" id="2763015"/>
    <lineage>
        <taxon>Bacteria</taxon>
        <taxon>Pseudomonadati</taxon>
        <taxon>Bacteroidota</taxon>
        <taxon>Bacteroidia</taxon>
        <taxon>Bacteroidales</taxon>
        <taxon>Rikenellaceae</taxon>
        <taxon>Alistipes</taxon>
    </lineage>
</organism>
<feature type="signal peptide" evidence="4">
    <location>
        <begin position="1"/>
        <end position="24"/>
    </location>
</feature>
<reference evidence="5 6" key="1">
    <citation type="submission" date="2020-08" db="EMBL/GenBank/DDBJ databases">
        <title>Genome public.</title>
        <authorList>
            <person name="Liu C."/>
            <person name="Sun Q."/>
        </authorList>
    </citation>
    <scope>NUCLEOTIDE SEQUENCE [LARGE SCALE GENOMIC DNA]</scope>
    <source>
        <strain evidence="5 6">New-7</strain>
    </source>
</reference>
<keyword evidence="2 3" id="KW-0802">TPR repeat</keyword>
<dbReference type="Pfam" id="PF13174">
    <property type="entry name" value="TPR_6"/>
    <property type="match status" value="3"/>
</dbReference>
<dbReference type="SUPFAM" id="SSF81901">
    <property type="entry name" value="HCP-like"/>
    <property type="match status" value="1"/>
</dbReference>
<feature type="repeat" description="TPR" evidence="3">
    <location>
        <begin position="542"/>
        <end position="575"/>
    </location>
</feature>
<dbReference type="Pfam" id="PF13181">
    <property type="entry name" value="TPR_8"/>
    <property type="match status" value="1"/>
</dbReference>
<evidence type="ECO:0000256" key="4">
    <source>
        <dbReference type="SAM" id="SignalP"/>
    </source>
</evidence>
<evidence type="ECO:0000256" key="1">
    <source>
        <dbReference type="ARBA" id="ARBA00022737"/>
    </source>
</evidence>
<evidence type="ECO:0000256" key="3">
    <source>
        <dbReference type="PROSITE-ProRule" id="PRU00339"/>
    </source>
</evidence>
<feature type="repeat" description="TPR" evidence="3">
    <location>
        <begin position="504"/>
        <end position="537"/>
    </location>
</feature>
<feature type="chain" id="PRO_5047523934" evidence="4">
    <location>
        <begin position="25"/>
        <end position="995"/>
    </location>
</feature>
<evidence type="ECO:0000256" key="2">
    <source>
        <dbReference type="ARBA" id="ARBA00022803"/>
    </source>
</evidence>
<dbReference type="SUPFAM" id="SSF48452">
    <property type="entry name" value="TPR-like"/>
    <property type="match status" value="4"/>
</dbReference>
<keyword evidence="6" id="KW-1185">Reference proteome</keyword>
<dbReference type="PROSITE" id="PS50005">
    <property type="entry name" value="TPR"/>
    <property type="match status" value="4"/>
</dbReference>
<feature type="repeat" description="TPR" evidence="3">
    <location>
        <begin position="650"/>
        <end position="683"/>
    </location>
</feature>
<proteinExistence type="predicted"/>
<feature type="repeat" description="TPR" evidence="3">
    <location>
        <begin position="466"/>
        <end position="499"/>
    </location>
</feature>
<name>A0ABR7CNX8_9BACT</name>
<dbReference type="Gene3D" id="1.25.40.10">
    <property type="entry name" value="Tetratricopeptide repeat domain"/>
    <property type="match status" value="7"/>
</dbReference>
<sequence>MRKKMLSFGAALLLLAAPVSQIEAAPREAQSHYDKGIALYEKQKYSAAQTEFEKAARGAGADDVGFSERAAYYIALCAAEMRQGNAREMLDRFILEYPGSIYANDIRFSLGTLLHEEGDYQAAYAQYQQVDPYELDFSRFDEYNFRTGYAAYMCGDTDKAYGYFKNCNTDPQYKPHATYYIAYIDYSRGDLQAAKREFASIADNPAYEPIIPFYLLQIEFRENNYDYVVANGIPLLAKATEARQQEISRIVSEAYFHLGDYPKALAYMDNYAKLGGEMGREELYLAGYCNYVDRDYPKAIDRLTQVASGGDELAQNASFHLGDAYLQMGDKKKAMSAFALAASDDFDQAIREEAMFNYGKLQYELGGGIFNEAITTLDNYIKEFPDSPRINEAREILLAAYFNSRNYNAAYEAIRQLPDPDNNVKMALQKIAYFRALECFEAGDYDRTLELLDVADANRYTAKYTALTKFWRAETYVRKGDYAKAQPLYEAYVALSPSNERENRMAQYNLGYCYFNAKQWDKAAARFNSFLNAYPAKDDLRADAFNRLGDIAFAQREYYKAIENYDKAISLSTVGADYARFQRAVMLGLVDKYDRKVESLIAIIGDGKSDYVDDAMFELGRTYVRRERFNDGAAVLKRLVDGYPQSPFAVSALSELGLIYQNLGKNDEALKYYKKVVDNYPSSPQVKDAMIGIKNIYVDKNDVDTYFAFAKQSGIETNVTVVERDSLSFMAANRVYQSRDYTRALPLMDNYLRQYPQGVYRADALYALGDCSLQAGNRAGALAAFEEVGNMPSNRYQSLALQKAAAMQMEDKNYAAAAESYKRLSVIAPQKNVASEALDGYLKAVVASGDMTAAGNAADEVLASSHLTDDLAHTANFLKGRALQAAGDDNGALAHYRKMIDARTRDAAEARYQIVSILFKQNKLKEAEKEVFAFSEKNLPYEYWMGKAFLILGDIYVKQNDAFQAKATYKSIVDGYSDKNDGVVAEAQQKMDALK</sequence>
<evidence type="ECO:0000313" key="6">
    <source>
        <dbReference type="Proteomes" id="UP000636891"/>
    </source>
</evidence>
<dbReference type="InterPro" id="IPR011990">
    <property type="entry name" value="TPR-like_helical_dom_sf"/>
</dbReference>
<dbReference type="PROSITE" id="PS50293">
    <property type="entry name" value="TPR_REGION"/>
    <property type="match status" value="1"/>
</dbReference>
<dbReference type="PANTHER" id="PTHR45586:SF1">
    <property type="entry name" value="LIPOPOLYSACCHARIDE ASSEMBLY PROTEIN B"/>
    <property type="match status" value="1"/>
</dbReference>
<evidence type="ECO:0000313" key="5">
    <source>
        <dbReference type="EMBL" id="MBC5617345.1"/>
    </source>
</evidence>
<dbReference type="SMART" id="SM00028">
    <property type="entry name" value="TPR"/>
    <property type="match status" value="9"/>
</dbReference>
<keyword evidence="4" id="KW-0732">Signal</keyword>
<protein>
    <submittedName>
        <fullName evidence="5">Tetratricopeptide repeat protein</fullName>
    </submittedName>
</protein>
<dbReference type="EMBL" id="JACOOK010000005">
    <property type="protein sequence ID" value="MBC5617345.1"/>
    <property type="molecule type" value="Genomic_DNA"/>
</dbReference>
<dbReference type="Pfam" id="PF13432">
    <property type="entry name" value="TPR_16"/>
    <property type="match status" value="5"/>
</dbReference>
<dbReference type="RefSeq" id="WP_153498375.1">
    <property type="nucleotide sequence ID" value="NZ_JACOOK010000005.1"/>
</dbReference>
<dbReference type="InterPro" id="IPR019734">
    <property type="entry name" value="TPR_rpt"/>
</dbReference>
<dbReference type="Proteomes" id="UP000636891">
    <property type="component" value="Unassembled WGS sequence"/>
</dbReference>
<dbReference type="InterPro" id="IPR051012">
    <property type="entry name" value="CellSynth/LPSAsmb/PSIAsmb"/>
</dbReference>
<dbReference type="PANTHER" id="PTHR45586">
    <property type="entry name" value="TPR REPEAT-CONTAINING PROTEIN PA4667"/>
    <property type="match status" value="1"/>
</dbReference>
<accession>A0ABR7CNX8</accession>
<comment type="caution">
    <text evidence="5">The sequence shown here is derived from an EMBL/GenBank/DDBJ whole genome shotgun (WGS) entry which is preliminary data.</text>
</comment>